<proteinExistence type="predicted"/>
<reference evidence="1 2" key="1">
    <citation type="submission" date="2018-06" db="EMBL/GenBank/DDBJ databases">
        <title>Comparative analysis of microorganisms from saline springs in Andes Mountain Range, Colombia.</title>
        <authorList>
            <person name="Rubin E."/>
        </authorList>
    </citation>
    <scope>NUCLEOTIDE SEQUENCE [LARGE SCALE GENOMIC DNA]</scope>
    <source>
        <strain evidence="1 2">USBA-857</strain>
    </source>
</reference>
<comment type="caution">
    <text evidence="1">The sequence shown here is derived from an EMBL/GenBank/DDBJ whole genome shotgun (WGS) entry which is preliminary data.</text>
</comment>
<evidence type="ECO:0000313" key="2">
    <source>
        <dbReference type="Proteomes" id="UP000249700"/>
    </source>
</evidence>
<organism evidence="1 2">
    <name type="scientific">Onishia taeanensis</name>
    <dbReference type="NCBI Taxonomy" id="284577"/>
    <lineage>
        <taxon>Bacteria</taxon>
        <taxon>Pseudomonadati</taxon>
        <taxon>Pseudomonadota</taxon>
        <taxon>Gammaproteobacteria</taxon>
        <taxon>Oceanospirillales</taxon>
        <taxon>Halomonadaceae</taxon>
        <taxon>Onishia</taxon>
    </lineage>
</organism>
<evidence type="ECO:0000313" key="1">
    <source>
        <dbReference type="EMBL" id="RAR64291.1"/>
    </source>
</evidence>
<name>A0A328Y281_9GAMM</name>
<dbReference type="AlphaFoldDB" id="A0A328Y281"/>
<accession>A0A328Y281</accession>
<dbReference type="Proteomes" id="UP000249700">
    <property type="component" value="Unassembled WGS sequence"/>
</dbReference>
<gene>
    <name evidence="1" type="ORF">BCL93_101110</name>
</gene>
<dbReference type="EMBL" id="QLSX01000001">
    <property type="protein sequence ID" value="RAR64291.1"/>
    <property type="molecule type" value="Genomic_DNA"/>
</dbReference>
<sequence>MLWVISVKFTNFKEIEKEYKLPLRGSSIIDPSKAILVTEDNQKIWVGGMCYFWRYLTTQKRFVVIDSLMEDRISYVHEVISYFDNLVMYDSRKGISLSGLFRSCCKFITWCDESGHDEFHHSKENAKKAYVGFVRYLHEQVNTYKLKTGTAVPYQAAARDLLSYTMDYGDINSGVNELYTRNDSESREPPSEDRQSISLSVCDALFERISDFIMNKEDYPFHISFPKCIGLPEPDQWVFPSYSFFYKELDKYGSVADYRNSRFINRREGRLRTPEEYERAYGNASGIVKNNYHKALSALTKTNKKYFHHSRIQLARLATLSFATLFLANTGMNSAQVFNLKWSEDYELKKERYGFKAVKFRAGNRKVSFEIQNKFVKKFKKYIKMRKYLAEVVESDALILTGLKAQETMFPVTRAFEKLGVPASLVMPSEWRAAKSDWLISNSDISTTATLLQNTEYVVKNNYAAGSHTTHVDQMGAFLNYLSSSAIIISDRDEDISLGYIESAVGSCKSQGDPTKPNADTSIVPNCVQPEGCLFCENYAVHADDKDIRKLLSCLYMVELGKPLSGTIDDFDRMFGSVIHRIWELINHIKERSKEHQDMVLRIENEVFEKEELDPYWEHKAIMLIELGAV</sequence>
<protein>
    <submittedName>
        <fullName evidence="1">Uncharacterized protein</fullName>
    </submittedName>
</protein>